<dbReference type="InterPro" id="IPR036779">
    <property type="entry name" value="LysM_dom_sf"/>
</dbReference>
<feature type="transmembrane region" description="Helical" evidence="7">
    <location>
        <begin position="87"/>
        <end position="108"/>
    </location>
</feature>
<comment type="similarity">
    <text evidence="1">Belongs to the AfsR/DnrI/RedD regulatory family.</text>
</comment>
<dbReference type="InterPro" id="IPR005158">
    <property type="entry name" value="BTAD"/>
</dbReference>
<evidence type="ECO:0000256" key="4">
    <source>
        <dbReference type="ARBA" id="ARBA00023163"/>
    </source>
</evidence>
<organism evidence="9 10">
    <name type="scientific">Prauserella flavalba</name>
    <dbReference type="NCBI Taxonomy" id="1477506"/>
    <lineage>
        <taxon>Bacteria</taxon>
        <taxon>Bacillati</taxon>
        <taxon>Actinomycetota</taxon>
        <taxon>Actinomycetes</taxon>
        <taxon>Pseudonocardiales</taxon>
        <taxon>Pseudonocardiaceae</taxon>
        <taxon>Prauserella</taxon>
    </lineage>
</organism>
<keyword evidence="2" id="KW-0805">Transcription regulation</keyword>
<evidence type="ECO:0000256" key="7">
    <source>
        <dbReference type="SAM" id="Phobius"/>
    </source>
</evidence>
<dbReference type="InterPro" id="IPR051677">
    <property type="entry name" value="AfsR-DnrI-RedD_regulator"/>
</dbReference>
<feature type="transmembrane region" description="Helical" evidence="7">
    <location>
        <begin position="129"/>
        <end position="150"/>
    </location>
</feature>
<feature type="compositionally biased region" description="Basic and acidic residues" evidence="6">
    <location>
        <begin position="1049"/>
        <end position="1058"/>
    </location>
</feature>
<feature type="transmembrane region" description="Helical" evidence="7">
    <location>
        <begin position="360"/>
        <end position="377"/>
    </location>
</feature>
<dbReference type="EMBL" id="MASU01000031">
    <property type="protein sequence ID" value="PXY16981.1"/>
    <property type="molecule type" value="Genomic_DNA"/>
</dbReference>
<protein>
    <submittedName>
        <fullName evidence="9">Transcriptional regulator</fullName>
    </submittedName>
</protein>
<feature type="compositionally biased region" description="Acidic residues" evidence="6">
    <location>
        <begin position="413"/>
        <end position="428"/>
    </location>
</feature>
<feature type="region of interest" description="Disordered" evidence="6">
    <location>
        <begin position="741"/>
        <end position="775"/>
    </location>
</feature>
<accession>A0A318LXG2</accession>
<dbReference type="InterPro" id="IPR016032">
    <property type="entry name" value="Sig_transdc_resp-reg_C-effctor"/>
</dbReference>
<dbReference type="SUPFAM" id="SSF48452">
    <property type="entry name" value="TPR-like"/>
    <property type="match status" value="1"/>
</dbReference>
<feature type="region of interest" description="Disordered" evidence="6">
    <location>
        <begin position="413"/>
        <end position="454"/>
    </location>
</feature>
<dbReference type="RefSeq" id="WP_110344084.1">
    <property type="nucleotide sequence ID" value="NZ_MASU01000031.1"/>
</dbReference>
<keyword evidence="10" id="KW-1185">Reference proteome</keyword>
<dbReference type="SUPFAM" id="SSF46894">
    <property type="entry name" value="C-terminal effector domain of the bipartite response regulators"/>
    <property type="match status" value="1"/>
</dbReference>
<keyword evidence="7" id="KW-0472">Membrane</keyword>
<evidence type="ECO:0000259" key="8">
    <source>
        <dbReference type="PROSITE" id="PS51755"/>
    </source>
</evidence>
<dbReference type="PROSITE" id="PS51755">
    <property type="entry name" value="OMPR_PHOB"/>
    <property type="match status" value="1"/>
</dbReference>
<dbReference type="Pfam" id="PF03704">
    <property type="entry name" value="BTAD"/>
    <property type="match status" value="1"/>
</dbReference>
<feature type="domain" description="OmpR/PhoB-type" evidence="8">
    <location>
        <begin position="774"/>
        <end position="884"/>
    </location>
</feature>
<keyword evidence="3 5" id="KW-0238">DNA-binding</keyword>
<feature type="region of interest" description="Disordered" evidence="6">
    <location>
        <begin position="1014"/>
        <end position="1058"/>
    </location>
</feature>
<gene>
    <name evidence="9" type="ORF">BA062_38055</name>
</gene>
<evidence type="ECO:0000313" key="10">
    <source>
        <dbReference type="Proteomes" id="UP000247892"/>
    </source>
</evidence>
<reference evidence="9 10" key="1">
    <citation type="submission" date="2016-07" db="EMBL/GenBank/DDBJ databases">
        <title>Draft genome sequence of Prauserella sp. YIM 121212, isolated from alkaline soil.</title>
        <authorList>
            <person name="Ruckert C."/>
            <person name="Albersmeier A."/>
            <person name="Jiang C.-L."/>
            <person name="Jiang Y."/>
            <person name="Kalinowski J."/>
            <person name="Schneider O."/>
            <person name="Winkler A."/>
            <person name="Zotchev S.B."/>
        </authorList>
    </citation>
    <scope>NUCLEOTIDE SEQUENCE [LARGE SCALE GENOMIC DNA]</scope>
    <source>
        <strain evidence="9 10">YIM 121212</strain>
    </source>
</reference>
<feature type="DNA-binding region" description="OmpR/PhoB-type" evidence="5">
    <location>
        <begin position="774"/>
        <end position="884"/>
    </location>
</feature>
<evidence type="ECO:0000256" key="1">
    <source>
        <dbReference type="ARBA" id="ARBA00005820"/>
    </source>
</evidence>
<dbReference type="SMART" id="SM00862">
    <property type="entry name" value="Trans_reg_C"/>
    <property type="match status" value="1"/>
</dbReference>
<dbReference type="PANTHER" id="PTHR35807">
    <property type="entry name" value="TRANSCRIPTIONAL REGULATOR REDD-RELATED"/>
    <property type="match status" value="1"/>
</dbReference>
<proteinExistence type="inferred from homology"/>
<dbReference type="GO" id="GO:0006355">
    <property type="term" value="P:regulation of DNA-templated transcription"/>
    <property type="evidence" value="ECO:0007669"/>
    <property type="project" value="InterPro"/>
</dbReference>
<evidence type="ECO:0000256" key="6">
    <source>
        <dbReference type="SAM" id="MobiDB-lite"/>
    </source>
</evidence>
<dbReference type="PANTHER" id="PTHR35807:SF1">
    <property type="entry name" value="TRANSCRIPTIONAL REGULATOR REDD"/>
    <property type="match status" value="1"/>
</dbReference>
<feature type="transmembrane region" description="Helical" evidence="7">
    <location>
        <begin position="40"/>
        <end position="61"/>
    </location>
</feature>
<evidence type="ECO:0000256" key="5">
    <source>
        <dbReference type="PROSITE-ProRule" id="PRU01091"/>
    </source>
</evidence>
<evidence type="ECO:0000256" key="3">
    <source>
        <dbReference type="ARBA" id="ARBA00023125"/>
    </source>
</evidence>
<keyword evidence="7" id="KW-1133">Transmembrane helix</keyword>
<dbReference type="Gene3D" id="1.10.10.10">
    <property type="entry name" value="Winged helix-like DNA-binding domain superfamily/Winged helix DNA-binding domain"/>
    <property type="match status" value="1"/>
</dbReference>
<keyword evidence="4" id="KW-0804">Transcription</keyword>
<dbReference type="Pfam" id="PF00486">
    <property type="entry name" value="Trans_reg_C"/>
    <property type="match status" value="1"/>
</dbReference>
<sequence>MTAQSHNARRKEAQPPRTRRRGGAVLAGALRFVGRVLRGVIAAAVLVALVAGLPWALWHYIGWPLPDHVPTLTEVHAVLLGPMTTTFLLDFLACTIWIVWVAFTIDVLRCSVDLVRGGFDAARLPDFSAAGPMHALAGVLIGAILLSVLGNRPAPAPAASLSAALGSGGHVVATAPAWQHPAPVEDIVVVRDAVAATQTLATGAATHSAPAHPVSVVVLAPHDGVYDSLWRIAQRTLGDGARWPEIFDLNKGKPQPNGRPFTQPSLIFPGEELALPADETAPNQPAQPPQRPSVPTPTLPAPTTAPPTSTPTPSTTAPPTSVAPSSPATPAPSEQPPAATGTHPRPTVTAEPGFTWGPELFVGLGLAAAVSAALLVARRRYRARYRPGSGDRDDLPVAPVVYQLRLAHLRAETDDEIDLDDDHEDDATDGERPRQVPPPPALIVGTPAAGTPERRGALAPGLGVRDGREIALDLAVARGLGLIGAGTPAAIRALLVAALTAPVDAAAGHGHTAAGTSVVVPATDLAAVLGRAAAQADLPTGLRVVADLEEALDTLEAETLVRAASRDRKSWPPLVLVARPPQHHQRLQAVLDNGAPFGITGLLLGQWQPGVTCYVREDGTISATGPGLGEALRGTRVFRLGDDHTAALLTLLRQAEPEPSAEADQDDRINVGTPQATWPRIVPVCGEDGRAPDDTGGLGPDHADRGGIQHVAEPVSDAELEVTAGAPPPAEAELEILAPRRPAAPPGEVEDPSTPHRERNSTTATPTPTTGIADDETDTARALITITVLGPLRVHWHPETEQEREITGALQPRTKELLVLLALHPGGTTRDTLVSTLWGEDPPSRPTNALHTALSRLRRDLTEATDGAVTDIALVDNGHYRLDPATVHVDYWRFENAVAARRAAATDAERIAAYRDVINSYGGPLADGMSKIEWIEPAREAIRRDALDAVSGLARALVEDDPQQTLDLLEVARAFDPHNELLYRDIMRLQERLGQLDAIPRTLTLLSTRLAEVGEQPTPQARGLAARLGGRRDHDPANHPAGRGQPAARGERGRSAAS</sequence>
<feature type="region of interest" description="Disordered" evidence="6">
    <location>
        <begin position="1"/>
        <end position="20"/>
    </location>
</feature>
<dbReference type="SMART" id="SM01043">
    <property type="entry name" value="BTAD"/>
    <property type="match status" value="1"/>
</dbReference>
<feature type="compositionally biased region" description="Pro residues" evidence="6">
    <location>
        <begin position="285"/>
        <end position="310"/>
    </location>
</feature>
<dbReference type="AlphaFoldDB" id="A0A318LXG2"/>
<comment type="caution">
    <text evidence="9">The sequence shown here is derived from an EMBL/GenBank/DDBJ whole genome shotgun (WGS) entry which is preliminary data.</text>
</comment>
<feature type="compositionally biased region" description="Low complexity" evidence="6">
    <location>
        <begin position="311"/>
        <end position="326"/>
    </location>
</feature>
<feature type="region of interest" description="Disordered" evidence="6">
    <location>
        <begin position="278"/>
        <end position="351"/>
    </location>
</feature>
<dbReference type="Proteomes" id="UP000247892">
    <property type="component" value="Unassembled WGS sequence"/>
</dbReference>
<dbReference type="GO" id="GO:0000160">
    <property type="term" value="P:phosphorelay signal transduction system"/>
    <property type="evidence" value="ECO:0007669"/>
    <property type="project" value="InterPro"/>
</dbReference>
<dbReference type="GO" id="GO:0003677">
    <property type="term" value="F:DNA binding"/>
    <property type="evidence" value="ECO:0007669"/>
    <property type="project" value="UniProtKB-UniRule"/>
</dbReference>
<dbReference type="Gene3D" id="1.25.40.10">
    <property type="entry name" value="Tetratricopeptide repeat domain"/>
    <property type="match status" value="1"/>
</dbReference>
<dbReference type="Gene3D" id="3.10.350.10">
    <property type="entry name" value="LysM domain"/>
    <property type="match status" value="1"/>
</dbReference>
<keyword evidence="7" id="KW-0812">Transmembrane</keyword>
<dbReference type="InterPro" id="IPR036388">
    <property type="entry name" value="WH-like_DNA-bd_sf"/>
</dbReference>
<dbReference type="InterPro" id="IPR001867">
    <property type="entry name" value="OmpR/PhoB-type_DNA-bd"/>
</dbReference>
<evidence type="ECO:0000256" key="2">
    <source>
        <dbReference type="ARBA" id="ARBA00023015"/>
    </source>
</evidence>
<evidence type="ECO:0000313" key="9">
    <source>
        <dbReference type="EMBL" id="PXY16981.1"/>
    </source>
</evidence>
<dbReference type="OrthoDB" id="8444614at2"/>
<name>A0A318LXG2_9PSEU</name>
<feature type="region of interest" description="Disordered" evidence="6">
    <location>
        <begin position="680"/>
        <end position="707"/>
    </location>
</feature>
<dbReference type="InterPro" id="IPR011990">
    <property type="entry name" value="TPR-like_helical_dom_sf"/>
</dbReference>